<proteinExistence type="predicted"/>
<sequence length="66" mass="7890">MGMSKSWNPNWKLRSRFENPLNYFFDWRDPHYVAGYHAEEQDMKIDALQAILMDKIRVGLGFCSYT</sequence>
<gene>
    <name evidence="1" type="ORF">R1flu_023706</name>
</gene>
<name>A0ABD1XTA8_9MARC</name>
<dbReference type="AlphaFoldDB" id="A0ABD1XTA8"/>
<keyword evidence="2" id="KW-1185">Reference proteome</keyword>
<dbReference type="EMBL" id="JBHFFA010000007">
    <property type="protein sequence ID" value="KAL2612014.1"/>
    <property type="molecule type" value="Genomic_DNA"/>
</dbReference>
<organism evidence="1 2">
    <name type="scientific">Riccia fluitans</name>
    <dbReference type="NCBI Taxonomy" id="41844"/>
    <lineage>
        <taxon>Eukaryota</taxon>
        <taxon>Viridiplantae</taxon>
        <taxon>Streptophyta</taxon>
        <taxon>Embryophyta</taxon>
        <taxon>Marchantiophyta</taxon>
        <taxon>Marchantiopsida</taxon>
        <taxon>Marchantiidae</taxon>
        <taxon>Marchantiales</taxon>
        <taxon>Ricciaceae</taxon>
        <taxon>Riccia</taxon>
    </lineage>
</organism>
<accession>A0ABD1XTA8</accession>
<comment type="caution">
    <text evidence="1">The sequence shown here is derived from an EMBL/GenBank/DDBJ whole genome shotgun (WGS) entry which is preliminary data.</text>
</comment>
<dbReference type="Proteomes" id="UP001605036">
    <property type="component" value="Unassembled WGS sequence"/>
</dbReference>
<reference evidence="1 2" key="1">
    <citation type="submission" date="2024-09" db="EMBL/GenBank/DDBJ databases">
        <title>Chromosome-scale assembly of Riccia fluitans.</title>
        <authorList>
            <person name="Paukszto L."/>
            <person name="Sawicki J."/>
            <person name="Karawczyk K."/>
            <person name="Piernik-Szablinska J."/>
            <person name="Szczecinska M."/>
            <person name="Mazdziarz M."/>
        </authorList>
    </citation>
    <scope>NUCLEOTIDE SEQUENCE [LARGE SCALE GENOMIC DNA]</scope>
    <source>
        <strain evidence="1">Rf_01</strain>
        <tissue evidence="1">Aerial parts of the thallus</tissue>
    </source>
</reference>
<protein>
    <submittedName>
        <fullName evidence="1">Uncharacterized protein</fullName>
    </submittedName>
</protein>
<evidence type="ECO:0000313" key="2">
    <source>
        <dbReference type="Proteomes" id="UP001605036"/>
    </source>
</evidence>
<evidence type="ECO:0000313" key="1">
    <source>
        <dbReference type="EMBL" id="KAL2612014.1"/>
    </source>
</evidence>